<comment type="similarity">
    <text evidence="2">Belongs to the mitochondrion-specific ribosomal protein mL50 family.</text>
</comment>
<gene>
    <name evidence="7" type="ORF">LADA_0G11496G</name>
</gene>
<evidence type="ECO:0000256" key="6">
    <source>
        <dbReference type="ARBA" id="ARBA00035183"/>
    </source>
</evidence>
<keyword evidence="4" id="KW-0496">Mitochondrion</keyword>
<dbReference type="GO" id="GO:0005762">
    <property type="term" value="C:mitochondrial large ribosomal subunit"/>
    <property type="evidence" value="ECO:0007669"/>
    <property type="project" value="EnsemblFungi"/>
</dbReference>
<dbReference type="InterPro" id="IPR018305">
    <property type="entry name" value="Ribosomal_m50"/>
</dbReference>
<dbReference type="OrthoDB" id="3980895at2759"/>
<sequence>MLAQATVSVCSKRALHVSTRNYDFLSWFKNKQNAKNKEPAKDTKQVIEDIESGRSKTRQSANRLKLTEDSFIGQELQVSDRARRGDLLQQVPFNIWLSSQKVRTSEALDRILLDTYVSTVPESTISKIEDPELALPFSDLSVKFQFTKSLQATTGIMVPDYQSTRLQTPLQFREFFLKEVLSGKAKFNDAEPNAIDIDESFYGAESIHVVKTPAPKDQRQKLSKILSEVEALEKEAARQALETARRVV</sequence>
<evidence type="ECO:0000256" key="5">
    <source>
        <dbReference type="ARBA" id="ARBA00023274"/>
    </source>
</evidence>
<dbReference type="AlphaFoldDB" id="A0A1G4JUZ2"/>
<organism evidence="7 8">
    <name type="scientific">Lachancea dasiensis</name>
    <dbReference type="NCBI Taxonomy" id="1072105"/>
    <lineage>
        <taxon>Eukaryota</taxon>
        <taxon>Fungi</taxon>
        <taxon>Dikarya</taxon>
        <taxon>Ascomycota</taxon>
        <taxon>Saccharomycotina</taxon>
        <taxon>Saccharomycetes</taxon>
        <taxon>Saccharomycetales</taxon>
        <taxon>Saccharomycetaceae</taxon>
        <taxon>Lachancea</taxon>
    </lineage>
</organism>
<dbReference type="EMBL" id="LT598457">
    <property type="protein sequence ID" value="SCU94814.1"/>
    <property type="molecule type" value="Genomic_DNA"/>
</dbReference>
<dbReference type="Pfam" id="PF10501">
    <property type="entry name" value="Ribosomal_L50"/>
    <property type="match status" value="1"/>
</dbReference>
<comment type="subcellular location">
    <subcellularLocation>
        <location evidence="1">Mitochondrion</location>
    </subcellularLocation>
</comment>
<evidence type="ECO:0000256" key="1">
    <source>
        <dbReference type="ARBA" id="ARBA00004173"/>
    </source>
</evidence>
<evidence type="ECO:0000256" key="3">
    <source>
        <dbReference type="ARBA" id="ARBA00022980"/>
    </source>
</evidence>
<evidence type="ECO:0000313" key="8">
    <source>
        <dbReference type="Proteomes" id="UP000190274"/>
    </source>
</evidence>
<evidence type="ECO:0000256" key="4">
    <source>
        <dbReference type="ARBA" id="ARBA00023128"/>
    </source>
</evidence>
<dbReference type="STRING" id="1266660.A0A1G4JUZ2"/>
<dbReference type="GO" id="GO:0003735">
    <property type="term" value="F:structural constituent of ribosome"/>
    <property type="evidence" value="ECO:0007669"/>
    <property type="project" value="EnsemblFungi"/>
</dbReference>
<evidence type="ECO:0000256" key="2">
    <source>
        <dbReference type="ARBA" id="ARBA00008860"/>
    </source>
</evidence>
<evidence type="ECO:0000313" key="7">
    <source>
        <dbReference type="EMBL" id="SCU94814.1"/>
    </source>
</evidence>
<keyword evidence="5" id="KW-0687">Ribonucleoprotein</keyword>
<reference evidence="8" key="1">
    <citation type="submission" date="2016-03" db="EMBL/GenBank/DDBJ databases">
        <authorList>
            <person name="Devillers H."/>
        </authorList>
    </citation>
    <scope>NUCLEOTIDE SEQUENCE [LARGE SCALE GENOMIC DNA]</scope>
</reference>
<dbReference type="Proteomes" id="UP000190274">
    <property type="component" value="Chromosome G"/>
</dbReference>
<keyword evidence="8" id="KW-1185">Reference proteome</keyword>
<name>A0A1G4JUZ2_9SACH</name>
<protein>
    <recommendedName>
        <fullName evidence="6">Large ribosomal subunit protein mL50</fullName>
    </recommendedName>
</protein>
<dbReference type="InterPro" id="IPR036736">
    <property type="entry name" value="ACP-like_sf"/>
</dbReference>
<proteinExistence type="inferred from homology"/>
<dbReference type="Gene3D" id="1.10.1200.10">
    <property type="entry name" value="ACP-like"/>
    <property type="match status" value="1"/>
</dbReference>
<keyword evidence="3" id="KW-0689">Ribosomal protein</keyword>
<accession>A0A1G4JUZ2</accession>